<reference evidence="1 2" key="1">
    <citation type="submission" date="2015-03" db="EMBL/GenBank/DDBJ databases">
        <title>Genome sequence of Pseudoalteromonas aurantia.</title>
        <authorList>
            <person name="Xie B.-B."/>
            <person name="Rong J.-C."/>
            <person name="Qin Q.-L."/>
            <person name="Zhang Y.-Z."/>
        </authorList>
    </citation>
    <scope>NUCLEOTIDE SEQUENCE [LARGE SCALE GENOMIC DNA]</scope>
    <source>
        <strain evidence="1 2">208</strain>
    </source>
</reference>
<gene>
    <name evidence="1" type="ORF">PAUR_a1596</name>
</gene>
<dbReference type="EMBL" id="AQGV01000012">
    <property type="protein sequence ID" value="MBE0368076.1"/>
    <property type="molecule type" value="Genomic_DNA"/>
</dbReference>
<organism evidence="1 2">
    <name type="scientific">Pseudoalteromonas aurantia 208</name>
    <dbReference type="NCBI Taxonomy" id="1314867"/>
    <lineage>
        <taxon>Bacteria</taxon>
        <taxon>Pseudomonadati</taxon>
        <taxon>Pseudomonadota</taxon>
        <taxon>Gammaproteobacteria</taxon>
        <taxon>Alteromonadales</taxon>
        <taxon>Pseudoalteromonadaceae</taxon>
        <taxon>Pseudoalteromonas</taxon>
    </lineage>
</organism>
<evidence type="ECO:0008006" key="3">
    <source>
        <dbReference type="Google" id="ProtNLM"/>
    </source>
</evidence>
<proteinExistence type="predicted"/>
<name>A0ABR9EAS6_9GAMM</name>
<sequence length="132" mass="14204">MKSTIGCIIICITQTGCIFVPKNVTYYDEKCQVYAKKSTLESSNKMITLSACGNEVTCGAALASAGLVSAASLVVSGSISVIANTVYWIEKEKGCITDTQKKVYPKQQLVPKSTDTLHDISVKEEVVTSERT</sequence>
<dbReference type="RefSeq" id="WP_192507411.1">
    <property type="nucleotide sequence ID" value="NZ_AQGV01000012.1"/>
</dbReference>
<dbReference type="Proteomes" id="UP000615755">
    <property type="component" value="Unassembled WGS sequence"/>
</dbReference>
<protein>
    <recommendedName>
        <fullName evidence="3">Lipoprotein</fullName>
    </recommendedName>
</protein>
<keyword evidence="2" id="KW-1185">Reference proteome</keyword>
<evidence type="ECO:0000313" key="2">
    <source>
        <dbReference type="Proteomes" id="UP000615755"/>
    </source>
</evidence>
<comment type="caution">
    <text evidence="1">The sequence shown here is derived from an EMBL/GenBank/DDBJ whole genome shotgun (WGS) entry which is preliminary data.</text>
</comment>
<evidence type="ECO:0000313" key="1">
    <source>
        <dbReference type="EMBL" id="MBE0368076.1"/>
    </source>
</evidence>
<accession>A0ABR9EAS6</accession>